<dbReference type="Pfam" id="PF01392">
    <property type="entry name" value="Fz"/>
    <property type="match status" value="1"/>
</dbReference>
<evidence type="ECO:0000256" key="8">
    <source>
        <dbReference type="ARBA" id="ARBA00023170"/>
    </source>
</evidence>
<dbReference type="InterPro" id="IPR036790">
    <property type="entry name" value="Frizzled_dom_sf"/>
</dbReference>
<feature type="transmembrane region" description="Helical" evidence="11">
    <location>
        <begin position="254"/>
        <end position="276"/>
    </location>
</feature>
<feature type="transmembrane region" description="Helical" evidence="11">
    <location>
        <begin position="416"/>
        <end position="444"/>
    </location>
</feature>
<reference evidence="15" key="2">
    <citation type="submission" date="2023-11" db="UniProtKB">
        <authorList>
            <consortium name="WormBaseParasite"/>
        </authorList>
    </citation>
    <scope>IDENTIFICATION</scope>
</reference>
<evidence type="ECO:0000259" key="13">
    <source>
        <dbReference type="PROSITE" id="PS50261"/>
    </source>
</evidence>
<dbReference type="CDD" id="cd15035">
    <property type="entry name" value="7tmF_FZD5_FZD8-like"/>
    <property type="match status" value="1"/>
</dbReference>
<dbReference type="PRINTS" id="PR00489">
    <property type="entry name" value="FRIZZLED"/>
</dbReference>
<dbReference type="GO" id="GO:0017147">
    <property type="term" value="F:Wnt-protein binding"/>
    <property type="evidence" value="ECO:0007669"/>
    <property type="project" value="TreeGrafter"/>
</dbReference>
<keyword evidence="8" id="KW-0675">Receptor</keyword>
<feature type="transmembrane region" description="Helical" evidence="11">
    <location>
        <begin position="464"/>
        <end position="491"/>
    </location>
</feature>
<dbReference type="InterPro" id="IPR015526">
    <property type="entry name" value="Frizzled/SFRP"/>
</dbReference>
<evidence type="ECO:0000256" key="4">
    <source>
        <dbReference type="ARBA" id="ARBA00022692"/>
    </source>
</evidence>
<feature type="domain" description="G-protein coupled receptors family 2 profile 2" evidence="13">
    <location>
        <begin position="252"/>
        <end position="592"/>
    </location>
</feature>
<protein>
    <submittedName>
        <fullName evidence="15">Uncharacterized protein</fullName>
    </submittedName>
</protein>
<evidence type="ECO:0000313" key="14">
    <source>
        <dbReference type="Proteomes" id="UP000050795"/>
    </source>
</evidence>
<evidence type="ECO:0000256" key="1">
    <source>
        <dbReference type="ARBA" id="ARBA00004141"/>
    </source>
</evidence>
<feature type="compositionally biased region" description="Polar residues" evidence="10">
    <location>
        <begin position="55"/>
        <end position="69"/>
    </location>
</feature>
<dbReference type="InterPro" id="IPR017981">
    <property type="entry name" value="GPCR_2-like_7TM"/>
</dbReference>
<evidence type="ECO:0000256" key="7">
    <source>
        <dbReference type="ARBA" id="ARBA00023157"/>
    </source>
</evidence>
<feature type="domain" description="FZ" evidence="12">
    <location>
        <begin position="1"/>
        <end position="57"/>
    </location>
</feature>
<accession>A0AA85JKB4</accession>
<feature type="compositionally biased region" description="Low complexity" evidence="10">
    <location>
        <begin position="70"/>
        <end position="83"/>
    </location>
</feature>
<comment type="similarity">
    <text evidence="2">Belongs to the G-protein coupled receptor Fz/Smo family.</text>
</comment>
<dbReference type="Gene3D" id="1.20.1070.10">
    <property type="entry name" value="Rhodopsin 7-helix transmembrane proteins"/>
    <property type="match status" value="1"/>
</dbReference>
<evidence type="ECO:0000313" key="15">
    <source>
        <dbReference type="WBParaSite" id="TREG1_36130.1"/>
    </source>
</evidence>
<name>A0AA85JKB4_TRIRE</name>
<dbReference type="InterPro" id="IPR020067">
    <property type="entry name" value="Frizzled_dom"/>
</dbReference>
<proteinExistence type="inferred from homology"/>
<dbReference type="GO" id="GO:0005886">
    <property type="term" value="C:plasma membrane"/>
    <property type="evidence" value="ECO:0007669"/>
    <property type="project" value="TreeGrafter"/>
</dbReference>
<keyword evidence="4 11" id="KW-0812">Transmembrane</keyword>
<feature type="transmembrane region" description="Helical" evidence="11">
    <location>
        <begin position="346"/>
        <end position="365"/>
    </location>
</feature>
<evidence type="ECO:0000256" key="3">
    <source>
        <dbReference type="ARBA" id="ARBA00022473"/>
    </source>
</evidence>
<dbReference type="GO" id="GO:0060070">
    <property type="term" value="P:canonical Wnt signaling pathway"/>
    <property type="evidence" value="ECO:0007669"/>
    <property type="project" value="TreeGrafter"/>
</dbReference>
<dbReference type="Proteomes" id="UP000050795">
    <property type="component" value="Unassembled WGS sequence"/>
</dbReference>
<dbReference type="PROSITE" id="PS50038">
    <property type="entry name" value="FZ"/>
    <property type="match status" value="1"/>
</dbReference>
<dbReference type="GO" id="GO:0035567">
    <property type="term" value="P:non-canonical Wnt signaling pathway"/>
    <property type="evidence" value="ECO:0007669"/>
    <property type="project" value="TreeGrafter"/>
</dbReference>
<evidence type="ECO:0000256" key="2">
    <source>
        <dbReference type="ARBA" id="ARBA00008077"/>
    </source>
</evidence>
<dbReference type="GO" id="GO:0042813">
    <property type="term" value="F:Wnt receptor activity"/>
    <property type="evidence" value="ECO:0007669"/>
    <property type="project" value="TreeGrafter"/>
</dbReference>
<comment type="caution">
    <text evidence="9">Lacks conserved residue(s) required for the propagation of feature annotation.</text>
</comment>
<feature type="disulfide bond" evidence="9">
    <location>
        <begin position="21"/>
        <end position="45"/>
    </location>
</feature>
<evidence type="ECO:0000256" key="11">
    <source>
        <dbReference type="SAM" id="Phobius"/>
    </source>
</evidence>
<feature type="transmembrane region" description="Helical" evidence="11">
    <location>
        <begin position="563"/>
        <end position="585"/>
    </location>
</feature>
<dbReference type="Gene3D" id="1.10.2000.10">
    <property type="entry name" value="Frizzled cysteine-rich domain"/>
    <property type="match status" value="1"/>
</dbReference>
<sequence length="786" mass="86243">MYTPICLPNWHYRLTACKSLCESARDGCMPVMRTYGFGWPERMNCDLLPEGNECVSRSNTPNSKKTTTISGSSSSSSSSSLSGEESDNNKDDSRVRGSGTSGKSSSHDILSLMQEFNSHNRLNSNTNKPHFKTQINYKDFHKNYSFPNVSPTEIINQLQEHLTSSLTDSHSKQGSKKSSNKNDEIAENNNSKHSKQQYKHFGPVICLPCRCRDPFVAWMKPPFNEVVTGGISGCLPSCHSPTFANQSDKTFATFWLGLWAVLCILSTLATVATFLADPGRFQYPERPIIYLSACYFMIALGYLIRVGMGHEKIACDGPVLRIGTTGPAQCSIVFLLTYVFGMASSVWWVILTLTWFLAAGLKWGTEAIAKYSQIYHFFAWFFPGAQAIFVLILSAVDGDPVGGLCTVGSTNLAYLRIFVLAPMCIYLGLGTVFLLAGFVALFKIRSEIKLQARGHLKTDKLEKLMIRIGIFGVLYTVPATVVIACHCYELYNRDAWNRAHNCPCAPLPYIKDISQESVLEKLKTLLANNYYHSSPNGDKLMDRKDGFTLHLNPPAHAVGQPEYAVFMLKYFMSLVVGITSGFWIWSSKTVDSWQSCLRRAFNRSYSTSTKRNQTGSVAILSHTGALLPNRSPPPNPGTIGWNTGQSKVWLGSNSNPKLSGGPTVGGVNSCTTWQDDYMSSNNNNNRLLPQPPQVAASLACNHSVVNHMTHTMPIIPGGSVIGTPGISLSGLHGNSGSFTSGPLEGTAISAGSTTNLPIQQQQQQHAGRKIEGNSMFIMSSVPMTHI</sequence>
<dbReference type="Pfam" id="PF01534">
    <property type="entry name" value="Frizzled"/>
    <property type="match status" value="1"/>
</dbReference>
<evidence type="ECO:0000256" key="9">
    <source>
        <dbReference type="PROSITE-ProRule" id="PRU00090"/>
    </source>
</evidence>
<dbReference type="SMART" id="SM01330">
    <property type="entry name" value="Frizzled"/>
    <property type="match status" value="1"/>
</dbReference>
<evidence type="ECO:0000259" key="12">
    <source>
        <dbReference type="PROSITE" id="PS50038"/>
    </source>
</evidence>
<dbReference type="InterPro" id="IPR000539">
    <property type="entry name" value="Frizzled/Smoothened_7TM"/>
</dbReference>
<keyword evidence="14" id="KW-1185">Reference proteome</keyword>
<feature type="region of interest" description="Disordered" evidence="10">
    <location>
        <begin position="54"/>
        <end position="107"/>
    </location>
</feature>
<dbReference type="WBParaSite" id="TREG1_36130.1">
    <property type="protein sequence ID" value="TREG1_36130.1"/>
    <property type="gene ID" value="TREG1_36130"/>
</dbReference>
<dbReference type="PROSITE" id="PS50261">
    <property type="entry name" value="G_PROTEIN_RECEP_F2_4"/>
    <property type="match status" value="1"/>
</dbReference>
<keyword evidence="7 9" id="KW-1015">Disulfide bond</keyword>
<feature type="transmembrane region" description="Helical" evidence="11">
    <location>
        <begin position="288"/>
        <end position="307"/>
    </location>
</feature>
<comment type="subcellular location">
    <subcellularLocation>
        <location evidence="1">Membrane</location>
        <topology evidence="1">Multi-pass membrane protein</topology>
    </subcellularLocation>
</comment>
<dbReference type="SUPFAM" id="SSF63501">
    <property type="entry name" value="Frizzled cysteine-rich domain"/>
    <property type="match status" value="1"/>
</dbReference>
<reference evidence="14" key="1">
    <citation type="submission" date="2022-06" db="EMBL/GenBank/DDBJ databases">
        <authorList>
            <person name="Berger JAMES D."/>
            <person name="Berger JAMES D."/>
        </authorList>
    </citation>
    <scope>NUCLEOTIDE SEQUENCE [LARGE SCALE GENOMIC DNA]</scope>
</reference>
<feature type="region of interest" description="Disordered" evidence="10">
    <location>
        <begin position="163"/>
        <end position="195"/>
    </location>
</feature>
<keyword evidence="6 11" id="KW-0472">Membrane</keyword>
<dbReference type="PANTHER" id="PTHR11309:SF126">
    <property type="entry name" value="FRIZZLED-2"/>
    <property type="match status" value="1"/>
</dbReference>
<evidence type="ECO:0000256" key="5">
    <source>
        <dbReference type="ARBA" id="ARBA00022989"/>
    </source>
</evidence>
<dbReference type="PANTHER" id="PTHR11309">
    <property type="entry name" value="FRIZZLED"/>
    <property type="match status" value="1"/>
</dbReference>
<organism evidence="14 15">
    <name type="scientific">Trichobilharzia regenti</name>
    <name type="common">Nasal bird schistosome</name>
    <dbReference type="NCBI Taxonomy" id="157069"/>
    <lineage>
        <taxon>Eukaryota</taxon>
        <taxon>Metazoa</taxon>
        <taxon>Spiralia</taxon>
        <taxon>Lophotrochozoa</taxon>
        <taxon>Platyhelminthes</taxon>
        <taxon>Trematoda</taxon>
        <taxon>Digenea</taxon>
        <taxon>Strigeidida</taxon>
        <taxon>Schistosomatoidea</taxon>
        <taxon>Schistosomatidae</taxon>
        <taxon>Trichobilharzia</taxon>
    </lineage>
</organism>
<feature type="transmembrane region" description="Helical" evidence="11">
    <location>
        <begin position="377"/>
        <end position="396"/>
    </location>
</feature>
<keyword evidence="3" id="KW-0217">Developmental protein</keyword>
<evidence type="ECO:0000256" key="10">
    <source>
        <dbReference type="SAM" id="MobiDB-lite"/>
    </source>
</evidence>
<dbReference type="AlphaFoldDB" id="A0AA85JKB4"/>
<evidence type="ECO:0000256" key="6">
    <source>
        <dbReference type="ARBA" id="ARBA00023136"/>
    </source>
</evidence>
<keyword evidence="5 11" id="KW-1133">Transmembrane helix</keyword>